<proteinExistence type="predicted"/>
<dbReference type="AlphaFoldDB" id="A0A2N5TRA4"/>
<name>A0A2N5TRA4_9BASI</name>
<dbReference type="Proteomes" id="UP000235392">
    <property type="component" value="Unassembled WGS sequence"/>
</dbReference>
<evidence type="ECO:0000313" key="2">
    <source>
        <dbReference type="EMBL" id="PLW28035.1"/>
    </source>
</evidence>
<reference evidence="2 3" key="1">
    <citation type="submission" date="2017-11" db="EMBL/GenBank/DDBJ databases">
        <title>De novo assembly and phasing of dikaryotic genomes from two isolates of Puccinia coronata f. sp. avenae, the causal agent of oat crown rust.</title>
        <authorList>
            <person name="Miller M.E."/>
            <person name="Zhang Y."/>
            <person name="Omidvar V."/>
            <person name="Sperschneider J."/>
            <person name="Schwessinger B."/>
            <person name="Raley C."/>
            <person name="Palmer J.M."/>
            <person name="Garnica D."/>
            <person name="Upadhyaya N."/>
            <person name="Rathjen J."/>
            <person name="Taylor J.M."/>
            <person name="Park R.F."/>
            <person name="Dodds P.N."/>
            <person name="Hirsch C.D."/>
            <person name="Kianian S.F."/>
            <person name="Figueroa M."/>
        </authorList>
    </citation>
    <scope>NUCLEOTIDE SEQUENCE [LARGE SCALE GENOMIC DNA]</scope>
    <source>
        <strain evidence="2">12SD80</strain>
    </source>
</reference>
<organism evidence="2 3">
    <name type="scientific">Puccinia coronata f. sp. avenae</name>
    <dbReference type="NCBI Taxonomy" id="200324"/>
    <lineage>
        <taxon>Eukaryota</taxon>
        <taxon>Fungi</taxon>
        <taxon>Dikarya</taxon>
        <taxon>Basidiomycota</taxon>
        <taxon>Pucciniomycotina</taxon>
        <taxon>Pucciniomycetes</taxon>
        <taxon>Pucciniales</taxon>
        <taxon>Pucciniaceae</taxon>
        <taxon>Puccinia</taxon>
    </lineage>
</organism>
<accession>A0A2N5TRA4</accession>
<dbReference type="EMBL" id="PGCI01000380">
    <property type="protein sequence ID" value="PLW28035.1"/>
    <property type="molecule type" value="Genomic_DNA"/>
</dbReference>
<evidence type="ECO:0000256" key="1">
    <source>
        <dbReference type="SAM" id="Coils"/>
    </source>
</evidence>
<keyword evidence="1" id="KW-0175">Coiled coil</keyword>
<comment type="caution">
    <text evidence="2">The sequence shown here is derived from an EMBL/GenBank/DDBJ whole genome shotgun (WGS) entry which is preliminary data.</text>
</comment>
<sequence length="124" mass="13973">MEAERLPTEAPQHRLLQDEVTRIRRKIHELSAKLDQAHGQSRQLRAKFSPSIVEAIVSTLWTVFKVKKKTLLSCRVLEEGKTITDIEVSANAMFGVPDEGNLKVHDDVFFELATTEIAVPHVDA</sequence>
<evidence type="ECO:0000313" key="3">
    <source>
        <dbReference type="Proteomes" id="UP000235392"/>
    </source>
</evidence>
<feature type="coiled-coil region" evidence="1">
    <location>
        <begin position="13"/>
        <end position="47"/>
    </location>
</feature>
<gene>
    <name evidence="2" type="ORF">PCASD_21693</name>
</gene>
<protein>
    <submittedName>
        <fullName evidence="2">Uncharacterized protein</fullName>
    </submittedName>
</protein>